<reference evidence="2 3" key="1">
    <citation type="submission" date="2020-08" db="EMBL/GenBank/DDBJ databases">
        <title>A Genomic Blueprint of the Chicken Gut Microbiome.</title>
        <authorList>
            <person name="Gilroy R."/>
            <person name="Ravi A."/>
            <person name="Getino M."/>
            <person name="Pursley I."/>
            <person name="Horton D.L."/>
            <person name="Alikhan N.-F."/>
            <person name="Baker D."/>
            <person name="Gharbi K."/>
            <person name="Hall N."/>
            <person name="Watson M."/>
            <person name="Adriaenssens E.M."/>
            <person name="Foster-Nyarko E."/>
            <person name="Jarju S."/>
            <person name="Secka A."/>
            <person name="Antonio M."/>
            <person name="Oren A."/>
            <person name="Chaudhuri R."/>
            <person name="La Ragione R.M."/>
            <person name="Hildebrand F."/>
            <person name="Pallen M.J."/>
        </authorList>
    </citation>
    <scope>NUCLEOTIDE SEQUENCE [LARGE SCALE GENOMIC DNA]</scope>
    <source>
        <strain evidence="2 3">Sa2BUA9</strain>
    </source>
</reference>
<dbReference type="InterPro" id="IPR035903">
    <property type="entry name" value="HesB-like_dom_sf"/>
</dbReference>
<dbReference type="InterPro" id="IPR008326">
    <property type="entry name" value="PdhI-like"/>
</dbReference>
<protein>
    <submittedName>
        <fullName evidence="2">HesB/YadR/YfhF family protein</fullName>
    </submittedName>
</protein>
<keyword evidence="3" id="KW-1185">Reference proteome</keyword>
<evidence type="ECO:0000256" key="1">
    <source>
        <dbReference type="ARBA" id="ARBA00006718"/>
    </source>
</evidence>
<evidence type="ECO:0000313" key="3">
    <source>
        <dbReference type="Proteomes" id="UP000640786"/>
    </source>
</evidence>
<comment type="similarity">
    <text evidence="1">Belongs to the HesB/IscA family.</text>
</comment>
<accession>A0ABR8RA89</accession>
<dbReference type="Proteomes" id="UP000640786">
    <property type="component" value="Unassembled WGS sequence"/>
</dbReference>
<evidence type="ECO:0000313" key="2">
    <source>
        <dbReference type="EMBL" id="MBD7944452.1"/>
    </source>
</evidence>
<sequence length="97" mass="11519">MKINISTDALKWFHEEMEADKGDKIRFYARYGGASPMHEAFSLGVTKDTPFEPSVTLMHEDIMFFIEERDEWYFNGHDLYVTFNDQSNELEYSYKKS</sequence>
<organism evidence="2 3">
    <name type="scientific">Psychrobacillus faecigallinarum</name>
    <dbReference type="NCBI Taxonomy" id="2762235"/>
    <lineage>
        <taxon>Bacteria</taxon>
        <taxon>Bacillati</taxon>
        <taxon>Bacillota</taxon>
        <taxon>Bacilli</taxon>
        <taxon>Bacillales</taxon>
        <taxon>Bacillaceae</taxon>
        <taxon>Psychrobacillus</taxon>
    </lineage>
</organism>
<dbReference type="EMBL" id="JACSQO010000004">
    <property type="protein sequence ID" value="MBD7944452.1"/>
    <property type="molecule type" value="Genomic_DNA"/>
</dbReference>
<gene>
    <name evidence="2" type="ORF">H9650_10025</name>
</gene>
<dbReference type="RefSeq" id="WP_144536449.1">
    <property type="nucleotide sequence ID" value="NZ_JACSQO010000004.1"/>
</dbReference>
<name>A0ABR8RA89_9BACI</name>
<dbReference type="SUPFAM" id="SSF89360">
    <property type="entry name" value="HesB-like domain"/>
    <property type="match status" value="1"/>
</dbReference>
<dbReference type="PIRSF" id="PIRSF034852">
    <property type="entry name" value="UCP034852"/>
    <property type="match status" value="1"/>
</dbReference>
<comment type="caution">
    <text evidence="2">The sequence shown here is derived from an EMBL/GenBank/DDBJ whole genome shotgun (WGS) entry which is preliminary data.</text>
</comment>
<proteinExistence type="inferred from homology"/>